<organism evidence="8 9">
    <name type="scientific">secondary endosymbiont of Heteropsylla cubana</name>
    <dbReference type="NCBI Taxonomy" id="134287"/>
    <lineage>
        <taxon>Bacteria</taxon>
        <taxon>Pseudomonadati</taxon>
        <taxon>Pseudomonadota</taxon>
        <taxon>Gammaproteobacteria</taxon>
        <taxon>Enterobacterales</taxon>
        <taxon>Enterobacteriaceae</taxon>
        <taxon>aphid secondary symbionts</taxon>
    </lineage>
</organism>
<dbReference type="NCBIfam" id="TIGR00067">
    <property type="entry name" value="glut_race"/>
    <property type="match status" value="1"/>
</dbReference>
<comment type="catalytic activity">
    <reaction evidence="1 7">
        <text>L-glutamate = D-glutamate</text>
        <dbReference type="Rhea" id="RHEA:12813"/>
        <dbReference type="ChEBI" id="CHEBI:29985"/>
        <dbReference type="ChEBI" id="CHEBI:29986"/>
        <dbReference type="EC" id="5.1.1.3"/>
    </reaction>
</comment>
<dbReference type="PROSITE" id="PS00924">
    <property type="entry name" value="ASP_GLU_RACEMASE_2"/>
    <property type="match status" value="1"/>
</dbReference>
<feature type="active site" description="Proton donor/acceptor" evidence="7">
    <location>
        <position position="194"/>
    </location>
</feature>
<evidence type="ECO:0000256" key="3">
    <source>
        <dbReference type="ARBA" id="ARBA00022960"/>
    </source>
</evidence>
<dbReference type="KEGG" id="sehc:A35E_00141"/>
<dbReference type="PATRIC" id="fig|134287.3.peg.130"/>
<name>J3Z567_9ENTR</name>
<keyword evidence="5 7" id="KW-0413">Isomerase</keyword>
<keyword evidence="6 7" id="KW-0961">Cell wall biogenesis/degradation</keyword>
<dbReference type="FunFam" id="3.40.50.1860:FF:000001">
    <property type="entry name" value="Glutamate racemase"/>
    <property type="match status" value="1"/>
</dbReference>
<comment type="similarity">
    <text evidence="7">Belongs to the aspartate/glutamate racemases family.</text>
</comment>
<dbReference type="Gene3D" id="3.40.50.1860">
    <property type="match status" value="2"/>
</dbReference>
<feature type="binding site" evidence="7">
    <location>
        <begin position="18"/>
        <end position="19"/>
    </location>
    <ligand>
        <name>substrate</name>
    </ligand>
</feature>
<dbReference type="HOGENOM" id="CLU_052344_2_0_6"/>
<dbReference type="GO" id="GO:0009252">
    <property type="term" value="P:peptidoglycan biosynthetic process"/>
    <property type="evidence" value="ECO:0007669"/>
    <property type="project" value="UniProtKB-UniRule"/>
</dbReference>
<feature type="active site" description="Proton donor/acceptor" evidence="7">
    <location>
        <position position="82"/>
    </location>
</feature>
<dbReference type="InterPro" id="IPR001920">
    <property type="entry name" value="Asp/Glu_race"/>
</dbReference>
<dbReference type="STRING" id="134287.A35E_00141"/>
<feature type="binding site" evidence="7">
    <location>
        <begin position="195"/>
        <end position="196"/>
    </location>
    <ligand>
        <name>substrate</name>
    </ligand>
</feature>
<comment type="pathway">
    <text evidence="7">Cell wall biogenesis; peptidoglycan biosynthesis.</text>
</comment>
<comment type="function">
    <text evidence="7">Provides the (R)-glutamate required for cell wall biosynthesis.</text>
</comment>
<dbReference type="UniPathway" id="UPA00219"/>
<evidence type="ECO:0000256" key="6">
    <source>
        <dbReference type="ARBA" id="ARBA00023316"/>
    </source>
</evidence>
<dbReference type="GO" id="GO:0071555">
    <property type="term" value="P:cell wall organization"/>
    <property type="evidence" value="ECO:0007669"/>
    <property type="project" value="UniProtKB-KW"/>
</dbReference>
<dbReference type="OrthoDB" id="9801055at2"/>
<evidence type="ECO:0000256" key="5">
    <source>
        <dbReference type="ARBA" id="ARBA00023235"/>
    </source>
</evidence>
<feature type="binding site" evidence="7">
    <location>
        <begin position="83"/>
        <end position="84"/>
    </location>
    <ligand>
        <name>substrate</name>
    </ligand>
</feature>
<dbReference type="HAMAP" id="MF_00258">
    <property type="entry name" value="Glu_racemase"/>
    <property type="match status" value="1"/>
</dbReference>
<dbReference type="Pfam" id="PF01177">
    <property type="entry name" value="Asp_Glu_race"/>
    <property type="match status" value="1"/>
</dbReference>
<dbReference type="InterPro" id="IPR004391">
    <property type="entry name" value="Glu_race"/>
</dbReference>
<sequence length="275" mass="30663">MMLSNHKEKINPTILIADSGVGGLSIYNEVKKRLPRACYIYLFDNIAFPYGEKPEAFIVKRVLWIINKIWTHHKIDLVILACNTASTIALSILRKTFSCPIIGVVPAIKTAVQLTHNGHIGLLATNATIKSNYTHNLIKKYASHCQILQLGTAELVKITEAKLHGKLVPLSALRNILNPWISAKKPPDTIVLGCTHFPLLKMELQMVLKKGTILVDSGSAIARRACWLAAHNIDYETSNLQSRRVNKAYCLTITPDVLDLIPTLIYYGFNSLEEL</sequence>
<protein>
    <recommendedName>
        <fullName evidence="2 7">Glutamate racemase</fullName>
        <ecNumber evidence="2 7">5.1.1.3</ecNumber>
    </recommendedName>
</protein>
<keyword evidence="3 7" id="KW-0133">Cell shape</keyword>
<evidence type="ECO:0000313" key="9">
    <source>
        <dbReference type="Proteomes" id="UP000003937"/>
    </source>
</evidence>
<dbReference type="GO" id="GO:0008881">
    <property type="term" value="F:glutamate racemase activity"/>
    <property type="evidence" value="ECO:0007669"/>
    <property type="project" value="UniProtKB-UniRule"/>
</dbReference>
<accession>J3Z567</accession>
<feature type="binding site" evidence="7">
    <location>
        <begin position="50"/>
        <end position="51"/>
    </location>
    <ligand>
        <name>substrate</name>
    </ligand>
</feature>
<evidence type="ECO:0000256" key="1">
    <source>
        <dbReference type="ARBA" id="ARBA00001602"/>
    </source>
</evidence>
<dbReference type="InterPro" id="IPR015942">
    <property type="entry name" value="Asp/Glu/hydantoin_racemase"/>
</dbReference>
<gene>
    <name evidence="7" type="primary">murI</name>
    <name evidence="8" type="ORF">A35E_00141</name>
</gene>
<dbReference type="Proteomes" id="UP000003937">
    <property type="component" value="Chromosome"/>
</dbReference>
<dbReference type="EC" id="5.1.1.3" evidence="2 7"/>
<reference evidence="8 9" key="1">
    <citation type="journal article" date="2012" name="Mol. Biol. Evol.">
        <title>Genome reduction and co-evolution between the primary and secondary bacterial symbionts of psyllids.</title>
        <authorList>
            <person name="Sloan D.B."/>
            <person name="Moran N.A."/>
        </authorList>
    </citation>
    <scope>NUCLEOTIDE SEQUENCE [LARGE SCALE GENOMIC DNA]</scope>
    <source>
        <strain evidence="8">Hcub_S</strain>
    </source>
</reference>
<keyword evidence="9" id="KW-1185">Reference proteome</keyword>
<dbReference type="PROSITE" id="PS00923">
    <property type="entry name" value="ASP_GLU_RACEMASE_1"/>
    <property type="match status" value="1"/>
</dbReference>
<dbReference type="SUPFAM" id="SSF53681">
    <property type="entry name" value="Aspartate/glutamate racemase"/>
    <property type="match status" value="2"/>
</dbReference>
<dbReference type="AlphaFoldDB" id="J3Z567"/>
<keyword evidence="4 7" id="KW-0573">Peptidoglycan synthesis</keyword>
<dbReference type="InterPro" id="IPR033134">
    <property type="entry name" value="Asp/Glu_racemase_AS_2"/>
</dbReference>
<evidence type="ECO:0000256" key="7">
    <source>
        <dbReference type="HAMAP-Rule" id="MF_00258"/>
    </source>
</evidence>
<dbReference type="GO" id="GO:0008360">
    <property type="term" value="P:regulation of cell shape"/>
    <property type="evidence" value="ECO:0007669"/>
    <property type="project" value="UniProtKB-KW"/>
</dbReference>
<dbReference type="InterPro" id="IPR018187">
    <property type="entry name" value="Asp/Glu_racemase_AS_1"/>
</dbReference>
<dbReference type="PANTHER" id="PTHR21198:SF2">
    <property type="entry name" value="GLUTAMATE RACEMASE"/>
    <property type="match status" value="1"/>
</dbReference>
<evidence type="ECO:0000256" key="2">
    <source>
        <dbReference type="ARBA" id="ARBA00013090"/>
    </source>
</evidence>
<dbReference type="PANTHER" id="PTHR21198">
    <property type="entry name" value="GLUTAMATE RACEMASE"/>
    <property type="match status" value="1"/>
</dbReference>
<proteinExistence type="inferred from homology"/>
<dbReference type="EMBL" id="CP003547">
    <property type="protein sequence ID" value="AFP85454.1"/>
    <property type="molecule type" value="Genomic_DNA"/>
</dbReference>
<evidence type="ECO:0000256" key="4">
    <source>
        <dbReference type="ARBA" id="ARBA00022984"/>
    </source>
</evidence>
<evidence type="ECO:0000313" key="8">
    <source>
        <dbReference type="EMBL" id="AFP85454.1"/>
    </source>
</evidence>